<evidence type="ECO:0000256" key="5">
    <source>
        <dbReference type="SAM" id="Phobius"/>
    </source>
</evidence>
<keyword evidence="8" id="KW-1185">Reference proteome</keyword>
<name>A0A923KWN3_9BURK</name>
<reference evidence="7" key="1">
    <citation type="submission" date="2020-08" db="EMBL/GenBank/DDBJ databases">
        <title>Novel species isolated from subtropical streams in China.</title>
        <authorList>
            <person name="Lu H."/>
        </authorList>
    </citation>
    <scope>NUCLEOTIDE SEQUENCE</scope>
    <source>
        <strain evidence="7">CY7W</strain>
    </source>
</reference>
<keyword evidence="2 5" id="KW-0812">Transmembrane</keyword>
<keyword evidence="4 5" id="KW-0472">Membrane</keyword>
<dbReference type="SUPFAM" id="SSF103481">
    <property type="entry name" value="Multidrug resistance efflux transporter EmrE"/>
    <property type="match status" value="2"/>
</dbReference>
<feature type="transmembrane region" description="Helical" evidence="5">
    <location>
        <begin position="138"/>
        <end position="156"/>
    </location>
</feature>
<feature type="transmembrane region" description="Helical" evidence="5">
    <location>
        <begin position="86"/>
        <end position="108"/>
    </location>
</feature>
<organism evidence="7 8">
    <name type="scientific">Undibacterium rugosum</name>
    <dbReference type="NCBI Taxonomy" id="2762291"/>
    <lineage>
        <taxon>Bacteria</taxon>
        <taxon>Pseudomonadati</taxon>
        <taxon>Pseudomonadota</taxon>
        <taxon>Betaproteobacteria</taxon>
        <taxon>Burkholderiales</taxon>
        <taxon>Oxalobacteraceae</taxon>
        <taxon>Undibacterium</taxon>
    </lineage>
</organism>
<feature type="transmembrane region" description="Helical" evidence="5">
    <location>
        <begin position="115"/>
        <end position="132"/>
    </location>
</feature>
<dbReference type="InterPro" id="IPR000620">
    <property type="entry name" value="EamA_dom"/>
</dbReference>
<feature type="transmembrane region" description="Helical" evidence="5">
    <location>
        <begin position="168"/>
        <end position="187"/>
    </location>
</feature>
<dbReference type="InterPro" id="IPR050638">
    <property type="entry name" value="AA-Vitamin_Transporters"/>
</dbReference>
<protein>
    <submittedName>
        <fullName evidence="7">EamA family transporter</fullName>
    </submittedName>
</protein>
<dbReference type="AlphaFoldDB" id="A0A923KWN3"/>
<evidence type="ECO:0000259" key="6">
    <source>
        <dbReference type="Pfam" id="PF00892"/>
    </source>
</evidence>
<evidence type="ECO:0000256" key="3">
    <source>
        <dbReference type="ARBA" id="ARBA00022989"/>
    </source>
</evidence>
<feature type="transmembrane region" description="Helical" evidence="5">
    <location>
        <begin position="238"/>
        <end position="257"/>
    </location>
</feature>
<proteinExistence type="predicted"/>
<evidence type="ECO:0000313" key="7">
    <source>
        <dbReference type="EMBL" id="MBC3936757.1"/>
    </source>
</evidence>
<gene>
    <name evidence="7" type="ORF">H8K47_15420</name>
</gene>
<comment type="caution">
    <text evidence="7">The sequence shown here is derived from an EMBL/GenBank/DDBJ whole genome shotgun (WGS) entry which is preliminary data.</text>
</comment>
<dbReference type="InterPro" id="IPR037185">
    <property type="entry name" value="EmrE-like"/>
</dbReference>
<sequence length="300" mass="33820">MKYRHLALALLVTMIWGSNFSVIKWSLTVADPFLLAGLRFLLCAIPAIFFVRRPQVAWTYLLAYGLLFGSFLWGLCNLGIATGLSAGLASLIIQSAVFFSLGLSAWLYREKLHRFQWQGSCMAGAGLCMIIFVSDGTVTFSGIILVMAGALCWALSNFVLKESRTKELLGFLVWSCLFAPIPLLLMSWLSHDMFFLKAQFRAMTPSFWLGLFYQVYIVTLFGYTAWNFLIRQYSVSRVMPLSLLIPVFGLAVSALFFSEPIGYLKLFASALILSGLICNLFGERWWAAWQEKKRLQKQAV</sequence>
<dbReference type="GO" id="GO:0016020">
    <property type="term" value="C:membrane"/>
    <property type="evidence" value="ECO:0007669"/>
    <property type="project" value="UniProtKB-SubCell"/>
</dbReference>
<dbReference type="EMBL" id="JACOGG010000020">
    <property type="protein sequence ID" value="MBC3936757.1"/>
    <property type="molecule type" value="Genomic_DNA"/>
</dbReference>
<evidence type="ECO:0000256" key="2">
    <source>
        <dbReference type="ARBA" id="ARBA00022692"/>
    </source>
</evidence>
<accession>A0A923KWN3</accession>
<dbReference type="PANTHER" id="PTHR32322">
    <property type="entry name" value="INNER MEMBRANE TRANSPORTER"/>
    <property type="match status" value="1"/>
</dbReference>
<evidence type="ECO:0000313" key="8">
    <source>
        <dbReference type="Proteomes" id="UP000612361"/>
    </source>
</evidence>
<evidence type="ECO:0000256" key="1">
    <source>
        <dbReference type="ARBA" id="ARBA00004141"/>
    </source>
</evidence>
<feature type="transmembrane region" description="Helical" evidence="5">
    <location>
        <begin position="263"/>
        <end position="282"/>
    </location>
</feature>
<feature type="domain" description="EamA" evidence="6">
    <location>
        <begin position="7"/>
        <end position="131"/>
    </location>
</feature>
<evidence type="ECO:0000256" key="4">
    <source>
        <dbReference type="ARBA" id="ARBA00023136"/>
    </source>
</evidence>
<feature type="transmembrane region" description="Helical" evidence="5">
    <location>
        <begin position="33"/>
        <end position="51"/>
    </location>
</feature>
<feature type="domain" description="EamA" evidence="6">
    <location>
        <begin position="141"/>
        <end position="279"/>
    </location>
</feature>
<feature type="transmembrane region" description="Helical" evidence="5">
    <location>
        <begin position="207"/>
        <end position="226"/>
    </location>
</feature>
<keyword evidence="3 5" id="KW-1133">Transmembrane helix</keyword>
<comment type="subcellular location">
    <subcellularLocation>
        <location evidence="1">Membrane</location>
        <topology evidence="1">Multi-pass membrane protein</topology>
    </subcellularLocation>
</comment>
<dbReference type="Proteomes" id="UP000612361">
    <property type="component" value="Unassembled WGS sequence"/>
</dbReference>
<dbReference type="PANTHER" id="PTHR32322:SF9">
    <property type="entry name" value="AMINO-ACID METABOLITE EFFLUX PUMP-RELATED"/>
    <property type="match status" value="1"/>
</dbReference>
<feature type="transmembrane region" description="Helical" evidence="5">
    <location>
        <begin position="58"/>
        <end position="80"/>
    </location>
</feature>
<dbReference type="Pfam" id="PF00892">
    <property type="entry name" value="EamA"/>
    <property type="match status" value="2"/>
</dbReference>